<keyword evidence="1" id="KW-0812">Transmembrane</keyword>
<keyword evidence="3" id="KW-1185">Reference proteome</keyword>
<reference evidence="2 3" key="2">
    <citation type="journal article" date="2012" name="J. Bacteriol.">
        <title>Complete genome sequences of Desulfosporosinus orientis DSM765T, Desulfosporosinus youngiae DSM17734T, Desulfosporosinus meridiei DSM13257T, and Desulfosporosinus acidiphilus DSM22704T.</title>
        <authorList>
            <person name="Pester M."/>
            <person name="Brambilla E."/>
            <person name="Alazard D."/>
            <person name="Rattei T."/>
            <person name="Weinmaier T."/>
            <person name="Han J."/>
            <person name="Lucas S."/>
            <person name="Lapidus A."/>
            <person name="Cheng J.F."/>
            <person name="Goodwin L."/>
            <person name="Pitluck S."/>
            <person name="Peters L."/>
            <person name="Ovchinnikova G."/>
            <person name="Teshima H."/>
            <person name="Detter J.C."/>
            <person name="Han C.S."/>
            <person name="Tapia R."/>
            <person name="Land M.L."/>
            <person name="Hauser L."/>
            <person name="Kyrpides N.C."/>
            <person name="Ivanova N.N."/>
            <person name="Pagani I."/>
            <person name="Huntmann M."/>
            <person name="Wei C.L."/>
            <person name="Davenport K.W."/>
            <person name="Daligault H."/>
            <person name="Chain P.S."/>
            <person name="Chen A."/>
            <person name="Mavromatis K."/>
            <person name="Markowitz V."/>
            <person name="Szeto E."/>
            <person name="Mikhailova N."/>
            <person name="Pati A."/>
            <person name="Wagner M."/>
            <person name="Woyke T."/>
            <person name="Ollivier B."/>
            <person name="Klenk H.P."/>
            <person name="Spring S."/>
            <person name="Loy A."/>
        </authorList>
    </citation>
    <scope>NUCLEOTIDE SEQUENCE [LARGE SCALE GENOMIC DNA]</scope>
    <source>
        <strain evidence="3">ATCC 19365 / DSM 765 / NCIMB 8382 / VKM B-1628</strain>
    </source>
</reference>
<protein>
    <recommendedName>
        <fullName evidence="4">DUF4405 domain-containing protein</fullName>
    </recommendedName>
</protein>
<accession>G7WBR5</accession>
<dbReference type="HOGENOM" id="CLU_2715816_0_0_9"/>
<keyword evidence="1" id="KW-0472">Membrane</keyword>
<keyword evidence="1" id="KW-1133">Transmembrane helix</keyword>
<evidence type="ECO:0000256" key="1">
    <source>
        <dbReference type="SAM" id="Phobius"/>
    </source>
</evidence>
<dbReference type="EMBL" id="CP003108">
    <property type="protein sequence ID" value="AET69312.1"/>
    <property type="molecule type" value="Genomic_DNA"/>
</dbReference>
<dbReference type="Proteomes" id="UP000006346">
    <property type="component" value="Chromosome"/>
</dbReference>
<evidence type="ECO:0000313" key="2">
    <source>
        <dbReference type="EMBL" id="AET69312.1"/>
    </source>
</evidence>
<feature type="transmembrane region" description="Helical" evidence="1">
    <location>
        <begin position="7"/>
        <end position="25"/>
    </location>
</feature>
<name>G7WBR5_DESOD</name>
<dbReference type="STRING" id="768706.Desor_3862"/>
<gene>
    <name evidence="2" type="ordered locus">Desor_3862</name>
</gene>
<dbReference type="AlphaFoldDB" id="G7WBR5"/>
<evidence type="ECO:0008006" key="4">
    <source>
        <dbReference type="Google" id="ProtNLM"/>
    </source>
</evidence>
<feature type="transmembrane region" description="Helical" evidence="1">
    <location>
        <begin position="37"/>
        <end position="57"/>
    </location>
</feature>
<reference evidence="3" key="1">
    <citation type="submission" date="2011-11" db="EMBL/GenBank/DDBJ databases">
        <title>Complete sequence of Desulfosporosinus orientis DSM 765.</title>
        <authorList>
            <person name="Lucas S."/>
            <person name="Han J."/>
            <person name="Lapidus A."/>
            <person name="Cheng J.-F."/>
            <person name="Goodwin L."/>
            <person name="Pitluck S."/>
            <person name="Peters L."/>
            <person name="Ovchinnikova G."/>
            <person name="Teshima H."/>
            <person name="Detter J.C."/>
            <person name="Han C."/>
            <person name="Tapia R."/>
            <person name="Land M."/>
            <person name="Hauser L."/>
            <person name="Kyrpides N."/>
            <person name="Ivanova N."/>
            <person name="Pagani I."/>
            <person name="Pester M."/>
            <person name="Spring S."/>
            <person name="Ollivier B."/>
            <person name="Rattei T."/>
            <person name="Klenk H.-P."/>
            <person name="Wagner M."/>
            <person name="Loy A."/>
            <person name="Woyke T."/>
        </authorList>
    </citation>
    <scope>NUCLEOTIDE SEQUENCE [LARGE SCALE GENOMIC DNA]</scope>
    <source>
        <strain evidence="3">ATCC 19365 / DSM 765 / NCIMB 8382 / VKM B-1628</strain>
    </source>
</reference>
<dbReference type="KEGG" id="dor:Desor_3862"/>
<sequence length="72" mass="8372">MNKHLRLYTSLLLLMTTICLVFSGIEIEGNRLDSWAIHLHHIAALLYIIVLAIHLFNNKSFLRNYIKSLISH</sequence>
<evidence type="ECO:0000313" key="3">
    <source>
        <dbReference type="Proteomes" id="UP000006346"/>
    </source>
</evidence>
<organism evidence="2 3">
    <name type="scientific">Desulfosporosinus orientis (strain ATCC 19365 / DSM 765 / NCIMB 8382 / VKM B-1628 / Singapore I)</name>
    <name type="common">Desulfotomaculum orientis</name>
    <dbReference type="NCBI Taxonomy" id="768706"/>
    <lineage>
        <taxon>Bacteria</taxon>
        <taxon>Bacillati</taxon>
        <taxon>Bacillota</taxon>
        <taxon>Clostridia</taxon>
        <taxon>Eubacteriales</taxon>
        <taxon>Desulfitobacteriaceae</taxon>
        <taxon>Desulfosporosinus</taxon>
    </lineage>
</organism>
<proteinExistence type="predicted"/>